<organism evidence="1">
    <name type="scientific">Arundo donax</name>
    <name type="common">Giant reed</name>
    <name type="synonym">Donax arundinaceus</name>
    <dbReference type="NCBI Taxonomy" id="35708"/>
    <lineage>
        <taxon>Eukaryota</taxon>
        <taxon>Viridiplantae</taxon>
        <taxon>Streptophyta</taxon>
        <taxon>Embryophyta</taxon>
        <taxon>Tracheophyta</taxon>
        <taxon>Spermatophyta</taxon>
        <taxon>Magnoliopsida</taxon>
        <taxon>Liliopsida</taxon>
        <taxon>Poales</taxon>
        <taxon>Poaceae</taxon>
        <taxon>PACMAD clade</taxon>
        <taxon>Arundinoideae</taxon>
        <taxon>Arundineae</taxon>
        <taxon>Arundo</taxon>
    </lineage>
</organism>
<accession>A0A0A9T744</accession>
<evidence type="ECO:0000313" key="1">
    <source>
        <dbReference type="EMBL" id="JAD64023.1"/>
    </source>
</evidence>
<reference evidence="1" key="1">
    <citation type="submission" date="2014-09" db="EMBL/GenBank/DDBJ databases">
        <authorList>
            <person name="Magalhaes I.L.F."/>
            <person name="Oliveira U."/>
            <person name="Santos F.R."/>
            <person name="Vidigal T.H.D.A."/>
            <person name="Brescovit A.D."/>
            <person name="Santos A.J."/>
        </authorList>
    </citation>
    <scope>NUCLEOTIDE SEQUENCE</scope>
    <source>
        <tissue evidence="1">Shoot tissue taken approximately 20 cm above the soil surface</tissue>
    </source>
</reference>
<dbReference type="EMBL" id="GBRH01233872">
    <property type="protein sequence ID" value="JAD64023.1"/>
    <property type="molecule type" value="Transcribed_RNA"/>
</dbReference>
<proteinExistence type="predicted"/>
<protein>
    <submittedName>
        <fullName evidence="1">Uncharacterized protein</fullName>
    </submittedName>
</protein>
<sequence>MPLMRATYFVGTLCLPRAHHMTLLGILS</sequence>
<dbReference type="AlphaFoldDB" id="A0A0A9T744"/>
<reference evidence="1" key="2">
    <citation type="journal article" date="2015" name="Data Brief">
        <title>Shoot transcriptome of the giant reed, Arundo donax.</title>
        <authorList>
            <person name="Barrero R.A."/>
            <person name="Guerrero F.D."/>
            <person name="Moolhuijzen P."/>
            <person name="Goolsby J.A."/>
            <person name="Tidwell J."/>
            <person name="Bellgard S.E."/>
            <person name="Bellgard M.I."/>
        </authorList>
    </citation>
    <scope>NUCLEOTIDE SEQUENCE</scope>
    <source>
        <tissue evidence="1">Shoot tissue taken approximately 20 cm above the soil surface</tissue>
    </source>
</reference>
<name>A0A0A9T744_ARUDO</name>